<reference evidence="1" key="1">
    <citation type="submission" date="2014-11" db="EMBL/GenBank/DDBJ databases">
        <authorList>
            <person name="Amaro Gonzalez C."/>
        </authorList>
    </citation>
    <scope>NUCLEOTIDE SEQUENCE</scope>
</reference>
<sequence>MGRKIAGLPGLIDKVLTPGKSYSSSFPTHKQNLPVFITALQQAGEDRPNQF</sequence>
<reference evidence="1" key="2">
    <citation type="journal article" date="2015" name="Fish Shellfish Immunol.">
        <title>Early steps in the European eel (Anguilla anguilla)-Vibrio vulnificus interaction in the gills: Role of the RtxA13 toxin.</title>
        <authorList>
            <person name="Callol A."/>
            <person name="Pajuelo D."/>
            <person name="Ebbesson L."/>
            <person name="Teles M."/>
            <person name="MacKenzie S."/>
            <person name="Amaro C."/>
        </authorList>
    </citation>
    <scope>NUCLEOTIDE SEQUENCE</scope>
</reference>
<protein>
    <submittedName>
        <fullName evidence="1">Uncharacterized protein</fullName>
    </submittedName>
</protein>
<name>A0A0E9QBY8_ANGAN</name>
<accession>A0A0E9QBY8</accession>
<proteinExistence type="predicted"/>
<organism evidence="1">
    <name type="scientific">Anguilla anguilla</name>
    <name type="common">European freshwater eel</name>
    <name type="synonym">Muraena anguilla</name>
    <dbReference type="NCBI Taxonomy" id="7936"/>
    <lineage>
        <taxon>Eukaryota</taxon>
        <taxon>Metazoa</taxon>
        <taxon>Chordata</taxon>
        <taxon>Craniata</taxon>
        <taxon>Vertebrata</taxon>
        <taxon>Euteleostomi</taxon>
        <taxon>Actinopterygii</taxon>
        <taxon>Neopterygii</taxon>
        <taxon>Teleostei</taxon>
        <taxon>Anguilliformes</taxon>
        <taxon>Anguillidae</taxon>
        <taxon>Anguilla</taxon>
    </lineage>
</organism>
<dbReference type="EMBL" id="GBXM01094283">
    <property type="protein sequence ID" value="JAH14294.1"/>
    <property type="molecule type" value="Transcribed_RNA"/>
</dbReference>
<evidence type="ECO:0000313" key="1">
    <source>
        <dbReference type="EMBL" id="JAH14294.1"/>
    </source>
</evidence>
<dbReference type="AlphaFoldDB" id="A0A0E9QBY8"/>